<feature type="signal peptide" evidence="1">
    <location>
        <begin position="1"/>
        <end position="27"/>
    </location>
</feature>
<comment type="caution">
    <text evidence="2">The sequence shown here is derived from an EMBL/GenBank/DDBJ whole genome shotgun (WGS) entry which is preliminary data.</text>
</comment>
<name>A0A011NRI3_9PROT</name>
<dbReference type="PANTHER" id="PTHR36057:SF1">
    <property type="entry name" value="LIPOPROTEIN LIPID ATTACHMENT SITE-LIKE PROTEIN, PUTATIVE (DUF1223)-RELATED"/>
    <property type="match status" value="1"/>
</dbReference>
<reference evidence="2 3" key="1">
    <citation type="submission" date="2014-02" db="EMBL/GenBank/DDBJ databases">
        <title>Expanding our view of genomic diversity in Candidatus Accumulibacter clades.</title>
        <authorList>
            <person name="Skennerton C.T."/>
            <person name="Barr J.J."/>
            <person name="Slater F.R."/>
            <person name="Bond P.L."/>
            <person name="Tyson G.W."/>
        </authorList>
    </citation>
    <scope>NUCLEOTIDE SEQUENCE [LARGE SCALE GENOMIC DNA]</scope>
    <source>
        <strain evidence="3">BA-92</strain>
    </source>
</reference>
<evidence type="ECO:0000256" key="1">
    <source>
        <dbReference type="SAM" id="SignalP"/>
    </source>
</evidence>
<dbReference type="EMBL" id="JEMX01000087">
    <property type="protein sequence ID" value="EXI77921.1"/>
    <property type="molecule type" value="Genomic_DNA"/>
</dbReference>
<evidence type="ECO:0000313" key="3">
    <source>
        <dbReference type="Proteomes" id="UP000021816"/>
    </source>
</evidence>
<dbReference type="Proteomes" id="UP000021816">
    <property type="component" value="Unassembled WGS sequence"/>
</dbReference>
<dbReference type="STRING" id="1454003.AW10_03408"/>
<dbReference type="Pfam" id="PF06764">
    <property type="entry name" value="DUF1223"/>
    <property type="match status" value="1"/>
</dbReference>
<sequence length="275" mass="30117">MPSARQCSPAVAALSFLCLALSPVAQATSCTKQSPPHRVALIELYTSEGCSSCPPADQWLRELSQGFSAEQVVALALHVDYWDYIGWQDPFAQPAFAERQRWLTRLARSSTVYTPEVFTGMKELRQWHSAASVTERVEKINRLQAAADIALQMRPAGDGAVDLEARFALREGWDTGRAPEGIVIIYENQLRSDIRAGENRGAALRHDRVVRFWSTALPLNKTDGAALWRQTVKIPASWQRSQLGVAAFVQDAQAGEVLQALAMPGCLQPAGATAS</sequence>
<dbReference type="PATRIC" id="fig|1454003.3.peg.3460"/>
<proteinExistence type="predicted"/>
<gene>
    <name evidence="2" type="ORF">AW10_03408</name>
</gene>
<dbReference type="SUPFAM" id="SSF52833">
    <property type="entry name" value="Thioredoxin-like"/>
    <property type="match status" value="1"/>
</dbReference>
<dbReference type="AlphaFoldDB" id="A0A011NRI3"/>
<keyword evidence="1" id="KW-0732">Signal</keyword>
<dbReference type="InterPro" id="IPR036249">
    <property type="entry name" value="Thioredoxin-like_sf"/>
</dbReference>
<accession>A0A011NRI3</accession>
<protein>
    <submittedName>
        <fullName evidence="2">Putative secreted protein</fullName>
    </submittedName>
</protein>
<dbReference type="InterPro" id="IPR010634">
    <property type="entry name" value="DUF1223"/>
</dbReference>
<feature type="chain" id="PRO_5001462500" evidence="1">
    <location>
        <begin position="28"/>
        <end position="275"/>
    </location>
</feature>
<organism evidence="2 3">
    <name type="scientific">Candidatus Accumulibacter appositus</name>
    <dbReference type="NCBI Taxonomy" id="1454003"/>
    <lineage>
        <taxon>Bacteria</taxon>
        <taxon>Pseudomonadati</taxon>
        <taxon>Pseudomonadota</taxon>
        <taxon>Betaproteobacteria</taxon>
        <taxon>Candidatus Accumulibacter</taxon>
    </lineage>
</organism>
<evidence type="ECO:0000313" key="2">
    <source>
        <dbReference type="EMBL" id="EXI77921.1"/>
    </source>
</evidence>
<dbReference type="PANTHER" id="PTHR36057">
    <property type="match status" value="1"/>
</dbReference>